<evidence type="ECO:0000313" key="2">
    <source>
        <dbReference type="EMBL" id="QMS99645.1"/>
    </source>
</evidence>
<dbReference type="InterPro" id="IPR036271">
    <property type="entry name" value="Tet_transcr_reg_TetR-rel_C_sf"/>
</dbReference>
<dbReference type="AlphaFoldDB" id="A0A7D7QM51"/>
<proteinExistence type="predicted"/>
<sequence>MRGLAEELRDSHLPAEALAQWVHRYTEFVGTKRGLASALHSGDPAFDALADHFVERLEPAVASLLEAGAEDLRPAVSASTLLHAIALLCQRVPGKELDYNQQMAGVFVDGLYRRRGDAGTRG</sequence>
<dbReference type="SUPFAM" id="SSF48498">
    <property type="entry name" value="Tetracyclin repressor-like, C-terminal domain"/>
    <property type="match status" value="1"/>
</dbReference>
<accession>A0A7D7QM51</accession>
<dbReference type="KEGG" id="gji:H1R19_13445"/>
<reference evidence="3" key="1">
    <citation type="submission" date="2020-07" db="EMBL/GenBank/DDBJ databases">
        <title>novel species isolated from the respiratory tract of Marmot.</title>
        <authorList>
            <person name="Zhang G."/>
        </authorList>
    </citation>
    <scope>NUCLEOTIDE SEQUENCE [LARGE SCALE GENOMIC DNA]</scope>
    <source>
        <strain evidence="3">686</strain>
    </source>
</reference>
<organism evidence="2 3">
    <name type="scientific">Gordonia jinghuaiqii</name>
    <dbReference type="NCBI Taxonomy" id="2758710"/>
    <lineage>
        <taxon>Bacteria</taxon>
        <taxon>Bacillati</taxon>
        <taxon>Actinomycetota</taxon>
        <taxon>Actinomycetes</taxon>
        <taxon>Mycobacteriales</taxon>
        <taxon>Gordoniaceae</taxon>
        <taxon>Gordonia</taxon>
    </lineage>
</organism>
<dbReference type="RefSeq" id="WP_219849295.1">
    <property type="nucleotide sequence ID" value="NZ_CP059491.1"/>
</dbReference>
<evidence type="ECO:0000313" key="3">
    <source>
        <dbReference type="Proteomes" id="UP000515663"/>
    </source>
</evidence>
<protein>
    <recommendedName>
        <fullName evidence="1">Transcriptional regulator SbtR-like C-terminal domain-containing protein</fullName>
    </recommendedName>
</protein>
<dbReference type="InterPro" id="IPR049445">
    <property type="entry name" value="TetR_SbtR-like_C"/>
</dbReference>
<evidence type="ECO:0000259" key="1">
    <source>
        <dbReference type="Pfam" id="PF21597"/>
    </source>
</evidence>
<gene>
    <name evidence="2" type="ORF">H1R19_13445</name>
</gene>
<keyword evidence="3" id="KW-1185">Reference proteome</keyword>
<dbReference type="Pfam" id="PF21597">
    <property type="entry name" value="TetR_C_43"/>
    <property type="match status" value="1"/>
</dbReference>
<feature type="domain" description="Transcriptional regulator SbtR-like C-terminal" evidence="1">
    <location>
        <begin position="14"/>
        <end position="111"/>
    </location>
</feature>
<dbReference type="EMBL" id="CP059491">
    <property type="protein sequence ID" value="QMS99645.1"/>
    <property type="molecule type" value="Genomic_DNA"/>
</dbReference>
<name>A0A7D7QM51_9ACTN</name>
<dbReference type="Proteomes" id="UP000515663">
    <property type="component" value="Chromosome"/>
</dbReference>
<dbReference type="Gene3D" id="1.10.357.10">
    <property type="entry name" value="Tetracycline Repressor, domain 2"/>
    <property type="match status" value="1"/>
</dbReference>